<evidence type="ECO:0000313" key="1">
    <source>
        <dbReference type="EMBL" id="OAY41304.1"/>
    </source>
</evidence>
<reference evidence="1" key="1">
    <citation type="submission" date="2016-02" db="EMBL/GenBank/DDBJ databases">
        <title>WGS assembly of Manihot esculenta.</title>
        <authorList>
            <person name="Bredeson J.V."/>
            <person name="Prochnik S.E."/>
            <person name="Lyons J.B."/>
            <person name="Schmutz J."/>
            <person name="Grimwood J."/>
            <person name="Vrebalov J."/>
            <person name="Bart R.S."/>
            <person name="Amuge T."/>
            <person name="Ferguson M.E."/>
            <person name="Green R."/>
            <person name="Putnam N."/>
            <person name="Stites J."/>
            <person name="Rounsley S."/>
            <person name="Rokhsar D.S."/>
        </authorList>
    </citation>
    <scope>NUCLEOTIDE SEQUENCE [LARGE SCALE GENOMIC DNA]</scope>
    <source>
        <tissue evidence="1">Leaf</tissue>
    </source>
</reference>
<dbReference type="AlphaFoldDB" id="A0A2C9V971"/>
<dbReference type="EMBL" id="CM004395">
    <property type="protein sequence ID" value="OAY41304.1"/>
    <property type="molecule type" value="Genomic_DNA"/>
</dbReference>
<sequence>MIARMGLSTYARLMKGAGPCAVGSIHVRMIVREWVCAAWPMCEFALAGPSGEFGSCTWPKCLKI</sequence>
<name>A0A2C9V971_MANES</name>
<gene>
    <name evidence="1" type="ORF">MANES_09G090500</name>
</gene>
<protein>
    <submittedName>
        <fullName evidence="1">Uncharacterized protein</fullName>
    </submittedName>
</protein>
<organism evidence="1">
    <name type="scientific">Manihot esculenta</name>
    <name type="common">Cassava</name>
    <name type="synonym">Jatropha manihot</name>
    <dbReference type="NCBI Taxonomy" id="3983"/>
    <lineage>
        <taxon>Eukaryota</taxon>
        <taxon>Viridiplantae</taxon>
        <taxon>Streptophyta</taxon>
        <taxon>Embryophyta</taxon>
        <taxon>Tracheophyta</taxon>
        <taxon>Spermatophyta</taxon>
        <taxon>Magnoliopsida</taxon>
        <taxon>eudicotyledons</taxon>
        <taxon>Gunneridae</taxon>
        <taxon>Pentapetalae</taxon>
        <taxon>rosids</taxon>
        <taxon>fabids</taxon>
        <taxon>Malpighiales</taxon>
        <taxon>Euphorbiaceae</taxon>
        <taxon>Crotonoideae</taxon>
        <taxon>Manihoteae</taxon>
        <taxon>Manihot</taxon>
    </lineage>
</organism>
<accession>A0A2C9V971</accession>
<proteinExistence type="predicted"/>